<gene>
    <name evidence="7" type="ORF">HUJ06_022701</name>
</gene>
<accession>A0A822XUV9</accession>
<evidence type="ECO:0000259" key="6">
    <source>
        <dbReference type="Pfam" id="PF01764"/>
    </source>
</evidence>
<dbReference type="Gene3D" id="3.40.50.1820">
    <property type="entry name" value="alpha/beta hydrolase"/>
    <property type="match status" value="2"/>
</dbReference>
<feature type="domain" description="Fungal lipase-type" evidence="6">
    <location>
        <begin position="2"/>
        <end position="70"/>
    </location>
</feature>
<dbReference type="EC" id="3.1.1.-" evidence="5"/>
<dbReference type="Proteomes" id="UP000607653">
    <property type="component" value="Unassembled WGS sequence"/>
</dbReference>
<evidence type="ECO:0000256" key="2">
    <source>
        <dbReference type="ARBA" id="ARBA00022801"/>
    </source>
</evidence>
<comment type="function">
    <text evidence="5">Acylhydrolase that catalyzes the hydrolysis of phospholipids at the sn-1 position.</text>
</comment>
<evidence type="ECO:0000256" key="1">
    <source>
        <dbReference type="ARBA" id="ARBA00010701"/>
    </source>
</evidence>
<dbReference type="Pfam" id="PF01764">
    <property type="entry name" value="Lipase_3"/>
    <property type="match status" value="1"/>
</dbReference>
<name>A0A822XUV9_NELNU</name>
<keyword evidence="8" id="KW-1185">Reference proteome</keyword>
<dbReference type="InterPro" id="IPR029058">
    <property type="entry name" value="AB_hydrolase_fold"/>
</dbReference>
<dbReference type="PANTHER" id="PTHR31828">
    <property type="entry name" value="PHOSPHOLIPASE A1-IIGAMMA"/>
    <property type="match status" value="1"/>
</dbReference>
<organism evidence="7 8">
    <name type="scientific">Nelumbo nucifera</name>
    <name type="common">Sacred lotus</name>
    <dbReference type="NCBI Taxonomy" id="4432"/>
    <lineage>
        <taxon>Eukaryota</taxon>
        <taxon>Viridiplantae</taxon>
        <taxon>Streptophyta</taxon>
        <taxon>Embryophyta</taxon>
        <taxon>Tracheophyta</taxon>
        <taxon>Spermatophyta</taxon>
        <taxon>Magnoliopsida</taxon>
        <taxon>Proteales</taxon>
        <taxon>Nelumbonaceae</taxon>
        <taxon>Nelumbo</taxon>
    </lineage>
</organism>
<evidence type="ECO:0000256" key="4">
    <source>
        <dbReference type="ARBA" id="ARBA00023098"/>
    </source>
</evidence>
<evidence type="ECO:0000313" key="7">
    <source>
        <dbReference type="EMBL" id="DAD21238.1"/>
    </source>
</evidence>
<comment type="caution">
    <text evidence="7">The sequence shown here is derived from an EMBL/GenBank/DDBJ whole genome shotgun (WGS) entry which is preliminary data.</text>
</comment>
<protein>
    <recommendedName>
        <fullName evidence="5">Phospholipase A1</fullName>
        <ecNumber evidence="5">3.1.1.-</ecNumber>
    </recommendedName>
</protein>
<dbReference type="GO" id="GO:0016042">
    <property type="term" value="P:lipid catabolic process"/>
    <property type="evidence" value="ECO:0007669"/>
    <property type="project" value="UniProtKB-UniRule"/>
</dbReference>
<evidence type="ECO:0000256" key="3">
    <source>
        <dbReference type="ARBA" id="ARBA00022963"/>
    </source>
</evidence>
<dbReference type="InterPro" id="IPR033556">
    <property type="entry name" value="PLA"/>
</dbReference>
<evidence type="ECO:0000256" key="5">
    <source>
        <dbReference type="RuleBase" id="RU367093"/>
    </source>
</evidence>
<keyword evidence="2 5" id="KW-0378">Hydrolase</keyword>
<evidence type="ECO:0000313" key="8">
    <source>
        <dbReference type="Proteomes" id="UP000607653"/>
    </source>
</evidence>
<reference evidence="7 8" key="1">
    <citation type="journal article" date="2020" name="Mol. Biol. Evol.">
        <title>Distinct Expression and Methylation Patterns for Genes with Different Fates following a Single Whole-Genome Duplication in Flowering Plants.</title>
        <authorList>
            <person name="Shi T."/>
            <person name="Rahmani R.S."/>
            <person name="Gugger P.F."/>
            <person name="Wang M."/>
            <person name="Li H."/>
            <person name="Zhang Y."/>
            <person name="Li Z."/>
            <person name="Wang Q."/>
            <person name="Van de Peer Y."/>
            <person name="Marchal K."/>
            <person name="Chen J."/>
        </authorList>
    </citation>
    <scope>NUCLEOTIDE SEQUENCE [LARGE SCALE GENOMIC DNA]</scope>
    <source>
        <tissue evidence="7">Leaf</tissue>
    </source>
</reference>
<dbReference type="SUPFAM" id="SSF53474">
    <property type="entry name" value="alpha/beta-Hydrolases"/>
    <property type="match status" value="1"/>
</dbReference>
<comment type="similarity">
    <text evidence="1 5">Belongs to the AB hydrolase superfamily. Lipase family.</text>
</comment>
<dbReference type="PANTHER" id="PTHR31828:SF10">
    <property type="entry name" value="PHOSPHOLIPASE A1-IIDELTA"/>
    <property type="match status" value="1"/>
</dbReference>
<dbReference type="AlphaFoldDB" id="A0A822XUV9"/>
<dbReference type="GO" id="GO:0008970">
    <property type="term" value="F:phospholipase A1 activity"/>
    <property type="evidence" value="ECO:0007669"/>
    <property type="project" value="UniProtKB-UniRule"/>
</dbReference>
<sequence>MVMKGWFTIYTSDDPRSPFTKLSARTQFLTKIKELVEQYKGEELSLTITGHSLGACLPILSAFDVVENGLWMIPVAAIMFVPNPDTGLPVHRYKLVIDNRKSSSLRDSKNPSDWHNLQGMLHVGVGWNGADRDFELKVKRSIALVNKSGDYLKEELLVPPSWWVEKNKGMELDESGEWVLTPPFDDDNIPVPEF</sequence>
<dbReference type="InterPro" id="IPR002921">
    <property type="entry name" value="Fungal_lipase-type"/>
</dbReference>
<dbReference type="EMBL" id="DUZY01000001">
    <property type="protein sequence ID" value="DAD21238.1"/>
    <property type="molecule type" value="Genomic_DNA"/>
</dbReference>
<proteinExistence type="inferred from homology"/>
<keyword evidence="4 5" id="KW-0443">Lipid metabolism</keyword>
<keyword evidence="3 5" id="KW-0442">Lipid degradation</keyword>